<dbReference type="Gene3D" id="1.20.120.20">
    <property type="entry name" value="Apolipoprotein"/>
    <property type="match status" value="1"/>
</dbReference>
<proteinExistence type="predicted"/>
<feature type="transmembrane region" description="Helical" evidence="1">
    <location>
        <begin position="457"/>
        <end position="478"/>
    </location>
</feature>
<reference evidence="2" key="1">
    <citation type="submission" date="2018-06" db="EMBL/GenBank/DDBJ databases">
        <title>Sequence of the Fusobacterium nucleatum str. 12230 genome.</title>
        <authorList>
            <person name="Navarre W."/>
        </authorList>
    </citation>
    <scope>NUCLEOTIDE SEQUENCE [LARGE SCALE GENOMIC DNA]</scope>
    <source>
        <strain evidence="2">12230</strain>
    </source>
</reference>
<name>A0A323TVD7_FUSNU</name>
<keyword evidence="1" id="KW-0472">Membrane</keyword>
<keyword evidence="1" id="KW-1133">Transmembrane helix</keyword>
<keyword evidence="1" id="KW-0812">Transmembrane</keyword>
<evidence type="ECO:0000313" key="2">
    <source>
        <dbReference type="EMBL" id="PZA04522.1"/>
    </source>
</evidence>
<feature type="transmembrane region" description="Helical" evidence="1">
    <location>
        <begin position="417"/>
        <end position="437"/>
    </location>
</feature>
<feature type="transmembrane region" description="Helical" evidence="1">
    <location>
        <begin position="386"/>
        <end position="410"/>
    </location>
</feature>
<organism evidence="2">
    <name type="scientific">Fusobacterium nucleatum</name>
    <dbReference type="NCBI Taxonomy" id="851"/>
    <lineage>
        <taxon>Bacteria</taxon>
        <taxon>Fusobacteriati</taxon>
        <taxon>Fusobacteriota</taxon>
        <taxon>Fusobacteriia</taxon>
        <taxon>Fusobacteriales</taxon>
        <taxon>Fusobacteriaceae</taxon>
        <taxon>Fusobacterium</taxon>
    </lineage>
</organism>
<accession>A0A323TVD7</accession>
<gene>
    <name evidence="2" type="ORF">DNF10_05445</name>
</gene>
<dbReference type="EMBL" id="QKOC01000006">
    <property type="protein sequence ID" value="PZA04522.1"/>
    <property type="molecule type" value="Genomic_DNA"/>
</dbReference>
<evidence type="ECO:0000256" key="1">
    <source>
        <dbReference type="SAM" id="Phobius"/>
    </source>
</evidence>
<dbReference type="SUPFAM" id="SSF48371">
    <property type="entry name" value="ARM repeat"/>
    <property type="match status" value="1"/>
</dbReference>
<protein>
    <recommendedName>
        <fullName evidence="3">Phage tail tape measure protein</fullName>
    </recommendedName>
</protein>
<sequence>MLEQLSLVFKVVGNGQVTLNQISSQIGNLKNNMSNFKNSVSSTFGNLKSTIGSVKQSLVAFKNKISTTFNALKAKITANFPAISKLRNGFISLRRSLGNFGNYAQQQFQNSKEKANSFFSILKRIATALAAGFTIKTAIDGAGNIEQYRNTLETVLKDSDMARRKLAWASRFANRTPFETNEVLSGMTKLQSYGIEGDRVLKTTNRTYLEMIGDMASGMGKSFDQAIEAIADARTGELERLKEFGITKNMIAEFGKSKGLEIFNNKGQINDLELFNKTLFEMIDSRFGGAMEKQAKTFKGGLSTISGATKSALSTLAGVNEFGDIVENSPFQILRDRVIIPLANTLVKFQEDGTFTRWAENLSSIFGELISWGEKIINFIVKWKEVLIPLASAIAGIFVINKVIVLIGALKTALAALSFNPIMLAIGAVIAIGVLLYRNWDLVKEKLISLWDKIKGFVKVFLLFSGMGLIIKLGQLLIENWEKIKAKLSTLWDKIKAFAKALWDIGKKIFMWLSPIGLIITVGKLIIENWDLIKAKFAELGSYLYNKIIDIGSFFVSLKDKVVDVFFKLINKLKGLWGNLKTIFTSIFSSILNFLNDSWEKIKSKFTELKEYFYSKIQDIGNFFVGLKDKAVDVFFKLISKLKGLWENLKTIFTSTFSSILNFLNDSWEKIKSKFTELKEYFYSKIQDIGNFFVGLKDKAVDVFFKLIDKLKEVWETMKSTAASAFDFILDYVAKIWENIKGFFSGLGEKIKSLPGISWFFSDREKKNTNSPMIDGTHKTGLDYVPFDGYIAELHRGERVLTAEENNAYSSSESNDFSSISNSTNTKSFNKSDKKIILNLTINMSGAKEMDWNRVSEMIVEKLEDLMLQNEIAKGEI</sequence>
<dbReference type="InterPro" id="IPR016024">
    <property type="entry name" value="ARM-type_fold"/>
</dbReference>
<feature type="transmembrane region" description="Helical" evidence="1">
    <location>
        <begin position="509"/>
        <end position="527"/>
    </location>
</feature>
<dbReference type="InterPro" id="IPR007713">
    <property type="entry name" value="TMP_rpt"/>
</dbReference>
<comment type="caution">
    <text evidence="2">The sequence shown here is derived from an EMBL/GenBank/DDBJ whole genome shotgun (WGS) entry which is preliminary data.</text>
</comment>
<evidence type="ECO:0008006" key="3">
    <source>
        <dbReference type="Google" id="ProtNLM"/>
    </source>
</evidence>
<dbReference type="Pfam" id="PF05017">
    <property type="entry name" value="TMP"/>
    <property type="match status" value="5"/>
</dbReference>
<dbReference type="AlphaFoldDB" id="A0A323TVD7"/>